<comment type="caution">
    <text evidence="11">The sequence shown here is derived from an EMBL/GenBank/DDBJ whole genome shotgun (WGS) entry which is preliminary data.</text>
</comment>
<proteinExistence type="inferred from homology"/>
<feature type="domain" description="CheB-type methylesterase" evidence="10">
    <location>
        <begin position="240"/>
        <end position="433"/>
    </location>
</feature>
<dbReference type="EC" id="3.1.1.61" evidence="5"/>
<dbReference type="CDD" id="cd16432">
    <property type="entry name" value="CheB_Rec"/>
    <property type="match status" value="1"/>
</dbReference>
<dbReference type="PANTHER" id="PTHR42872:SF6">
    <property type="entry name" value="PROTEIN-GLUTAMATE METHYLESTERASE_PROTEIN-GLUTAMINE GLUTAMINASE"/>
    <property type="match status" value="1"/>
</dbReference>
<gene>
    <name evidence="5" type="primary">cheB</name>
    <name evidence="11" type="ORF">H8B09_05785</name>
</gene>
<dbReference type="Gene3D" id="3.40.50.2300">
    <property type="match status" value="1"/>
</dbReference>
<reference evidence="11 12" key="1">
    <citation type="submission" date="2020-09" db="EMBL/GenBank/DDBJ databases">
        <title>Paenibacillus sp. strain PR3 16S rRNA gene Genome sequencing and assembly.</title>
        <authorList>
            <person name="Kim J."/>
        </authorList>
    </citation>
    <scope>NUCLEOTIDE SEQUENCE [LARGE SCALE GENOMIC DNA]</scope>
    <source>
        <strain evidence="11 12">PR3</strain>
    </source>
</reference>
<keyword evidence="5 7" id="KW-0597">Phosphoprotein</keyword>
<comment type="function">
    <text evidence="5">Involved in chemotaxis. Part of a chemotaxis signal transduction system that modulates chemotaxis in response to various stimuli. Catalyzes the demethylation of specific methylglutamate residues introduced into the chemoreceptors (methyl-accepting chemotaxis proteins or MCP) by CheR. Also mediates the irreversible deamidation of specific glutamine residues to glutamic acid.</text>
</comment>
<feature type="region of interest" description="Disordered" evidence="8">
    <location>
        <begin position="137"/>
        <end position="235"/>
    </location>
</feature>
<evidence type="ECO:0000256" key="4">
    <source>
        <dbReference type="ARBA" id="ARBA00048267"/>
    </source>
</evidence>
<dbReference type="EC" id="3.5.1.44" evidence="5"/>
<evidence type="ECO:0000256" key="1">
    <source>
        <dbReference type="ARBA" id="ARBA00022490"/>
    </source>
</evidence>
<dbReference type="InterPro" id="IPR008248">
    <property type="entry name" value="CheB-like"/>
</dbReference>
<dbReference type="HAMAP" id="MF_00099">
    <property type="entry name" value="CheB_chemtxs"/>
    <property type="match status" value="1"/>
</dbReference>
<comment type="subcellular location">
    <subcellularLocation>
        <location evidence="5">Cytoplasm</location>
    </subcellularLocation>
</comment>
<dbReference type="InterPro" id="IPR035909">
    <property type="entry name" value="CheB_C"/>
</dbReference>
<keyword evidence="12" id="KW-1185">Reference proteome</keyword>
<dbReference type="InterPro" id="IPR001789">
    <property type="entry name" value="Sig_transdc_resp-reg_receiver"/>
</dbReference>
<dbReference type="InterPro" id="IPR000673">
    <property type="entry name" value="Sig_transdc_resp-reg_Me-estase"/>
</dbReference>
<evidence type="ECO:0000256" key="7">
    <source>
        <dbReference type="PROSITE-ProRule" id="PRU00169"/>
    </source>
</evidence>
<protein>
    <recommendedName>
        <fullName evidence="5">Protein-glutamate methylesterase/protein-glutamine glutaminase</fullName>
        <ecNumber evidence="5">3.1.1.61</ecNumber>
        <ecNumber evidence="5">3.5.1.44</ecNumber>
    </recommendedName>
</protein>
<accession>A0ABR8MQK2</accession>
<feature type="compositionally biased region" description="Basic and acidic residues" evidence="8">
    <location>
        <begin position="140"/>
        <end position="163"/>
    </location>
</feature>
<organism evidence="11 12">
    <name type="scientific">Paenibacillus terricola</name>
    <dbReference type="NCBI Taxonomy" id="2763503"/>
    <lineage>
        <taxon>Bacteria</taxon>
        <taxon>Bacillati</taxon>
        <taxon>Bacillota</taxon>
        <taxon>Bacilli</taxon>
        <taxon>Bacillales</taxon>
        <taxon>Paenibacillaceae</taxon>
        <taxon>Paenibacillus</taxon>
    </lineage>
</organism>
<keyword evidence="2 5" id="KW-0145">Chemotaxis</keyword>
<dbReference type="SUPFAM" id="SSF52738">
    <property type="entry name" value="Methylesterase CheB, C-terminal domain"/>
    <property type="match status" value="1"/>
</dbReference>
<dbReference type="EMBL" id="JACXZA010000001">
    <property type="protein sequence ID" value="MBD3918257.1"/>
    <property type="molecule type" value="Genomic_DNA"/>
</dbReference>
<evidence type="ECO:0000256" key="5">
    <source>
        <dbReference type="HAMAP-Rule" id="MF_00099"/>
    </source>
</evidence>
<dbReference type="PROSITE" id="PS50122">
    <property type="entry name" value="CHEB"/>
    <property type="match status" value="1"/>
</dbReference>
<dbReference type="SMART" id="SM00448">
    <property type="entry name" value="REC"/>
    <property type="match status" value="1"/>
</dbReference>
<evidence type="ECO:0000256" key="2">
    <source>
        <dbReference type="ARBA" id="ARBA00022500"/>
    </source>
</evidence>
<dbReference type="PROSITE" id="PS50110">
    <property type="entry name" value="RESPONSE_REGULATORY"/>
    <property type="match status" value="1"/>
</dbReference>
<feature type="active site" evidence="5 6">
    <location>
        <position position="251"/>
    </location>
</feature>
<dbReference type="NCBIfam" id="NF001965">
    <property type="entry name" value="PRK00742.1"/>
    <property type="match status" value="1"/>
</dbReference>
<dbReference type="Pfam" id="PF01339">
    <property type="entry name" value="CheB_methylest"/>
    <property type="match status" value="1"/>
</dbReference>
<keyword evidence="1 5" id="KW-0963">Cytoplasm</keyword>
<dbReference type="RefSeq" id="WP_191202467.1">
    <property type="nucleotide sequence ID" value="NZ_JACXZA010000001.1"/>
</dbReference>
<dbReference type="InterPro" id="IPR011006">
    <property type="entry name" value="CheY-like_superfamily"/>
</dbReference>
<feature type="domain" description="Response regulatory" evidence="9">
    <location>
        <begin position="5"/>
        <end position="122"/>
    </location>
</feature>
<feature type="compositionally biased region" description="Polar residues" evidence="8">
    <location>
        <begin position="165"/>
        <end position="189"/>
    </location>
</feature>
<dbReference type="PANTHER" id="PTHR42872">
    <property type="entry name" value="PROTEIN-GLUTAMATE METHYLESTERASE/PROTEIN-GLUTAMINE GLUTAMINASE"/>
    <property type="match status" value="1"/>
</dbReference>
<feature type="active site" evidence="5 6">
    <location>
        <position position="374"/>
    </location>
</feature>
<dbReference type="SUPFAM" id="SSF52172">
    <property type="entry name" value="CheY-like"/>
    <property type="match status" value="1"/>
</dbReference>
<comment type="catalytic activity">
    <reaction evidence="4 5">
        <text>[protein]-L-glutamate 5-O-methyl ester + H2O = L-glutamyl-[protein] + methanol + H(+)</text>
        <dbReference type="Rhea" id="RHEA:23236"/>
        <dbReference type="Rhea" id="RHEA-COMP:10208"/>
        <dbReference type="Rhea" id="RHEA-COMP:10311"/>
        <dbReference type="ChEBI" id="CHEBI:15377"/>
        <dbReference type="ChEBI" id="CHEBI:15378"/>
        <dbReference type="ChEBI" id="CHEBI:17790"/>
        <dbReference type="ChEBI" id="CHEBI:29973"/>
        <dbReference type="ChEBI" id="CHEBI:82795"/>
        <dbReference type="EC" id="3.1.1.61"/>
    </reaction>
</comment>
<keyword evidence="3 5" id="KW-0378">Hydrolase</keyword>
<dbReference type="Proteomes" id="UP000609346">
    <property type="component" value="Unassembled WGS sequence"/>
</dbReference>
<evidence type="ECO:0000259" key="9">
    <source>
        <dbReference type="PROSITE" id="PS50110"/>
    </source>
</evidence>
<dbReference type="Pfam" id="PF00072">
    <property type="entry name" value="Response_reg"/>
    <property type="match status" value="1"/>
</dbReference>
<comment type="catalytic activity">
    <reaction evidence="5">
        <text>L-glutaminyl-[protein] + H2O = L-glutamyl-[protein] + NH4(+)</text>
        <dbReference type="Rhea" id="RHEA:16441"/>
        <dbReference type="Rhea" id="RHEA-COMP:10207"/>
        <dbReference type="Rhea" id="RHEA-COMP:10208"/>
        <dbReference type="ChEBI" id="CHEBI:15377"/>
        <dbReference type="ChEBI" id="CHEBI:28938"/>
        <dbReference type="ChEBI" id="CHEBI:29973"/>
        <dbReference type="ChEBI" id="CHEBI:30011"/>
        <dbReference type="EC" id="3.5.1.44"/>
    </reaction>
</comment>
<evidence type="ECO:0000256" key="3">
    <source>
        <dbReference type="ARBA" id="ARBA00022801"/>
    </source>
</evidence>
<comment type="PTM">
    <text evidence="5">Phosphorylated by CheA. Phosphorylation of the N-terminal regulatory domain activates the methylesterase activity.</text>
</comment>
<dbReference type="Gene3D" id="3.40.50.180">
    <property type="entry name" value="Methylesterase CheB, C-terminal domain"/>
    <property type="match status" value="1"/>
</dbReference>
<evidence type="ECO:0000256" key="6">
    <source>
        <dbReference type="PROSITE-ProRule" id="PRU00050"/>
    </source>
</evidence>
<evidence type="ECO:0000313" key="11">
    <source>
        <dbReference type="EMBL" id="MBD3918257.1"/>
    </source>
</evidence>
<evidence type="ECO:0000256" key="8">
    <source>
        <dbReference type="SAM" id="MobiDB-lite"/>
    </source>
</evidence>
<dbReference type="CDD" id="cd17541">
    <property type="entry name" value="REC_CheB-like"/>
    <property type="match status" value="1"/>
</dbReference>
<evidence type="ECO:0000313" key="12">
    <source>
        <dbReference type="Proteomes" id="UP000609346"/>
    </source>
</evidence>
<comment type="domain">
    <text evidence="5">Contains a C-terminal catalytic domain, and an N-terminal region which modulates catalytic activity.</text>
</comment>
<comment type="similarity">
    <text evidence="5">Belongs to the CheB family.</text>
</comment>
<evidence type="ECO:0000259" key="10">
    <source>
        <dbReference type="PROSITE" id="PS50122"/>
    </source>
</evidence>
<feature type="active site" evidence="5 6">
    <location>
        <position position="278"/>
    </location>
</feature>
<sequence length="436" mass="46848">MALYRVLVVDDSAFMRKIVSDLIVSDEQFEVVATAANGVAAIEAVVKHKPDAVTMDLEMPEMNGLEALERIMNEKPLPVIMLSGISEENTRDTIKALHRGAFDFIRKPAIDGSVDINQVGEQLLDKLRIAVLVSRAQSKPKPEKKTAVPKPADRKRSEGRLVIKQDSSSTTAADNESKQTNTSKNAESTVQRKKAATESHTGLSGTIAKSAGELETSKSAGSAERNPLLPVKGDKRRGSPIFDSVVLIGTSTGGPRALHEVICALPADFNAPVLVVQHMPPNFTRSLAQRLDAFSSVRVTEAVQGERVISGTVYVAPGGVHMELAKDRNGYYINLTDDELRSGHRPSVDVLFESAVTCGDLRRHAVLMTGMGSDGAKGMKLLRDSGAVTTIAEAEETCVVYGMPRAAVENGSATDIVPLPRISSFLVQAVARRSNE</sequence>
<feature type="modified residue" description="4-aspartylphosphate" evidence="5 7">
    <location>
        <position position="56"/>
    </location>
</feature>
<name>A0ABR8MQK2_9BACL</name>